<proteinExistence type="inferred from homology"/>
<dbReference type="GO" id="GO:0006508">
    <property type="term" value="P:proteolysis"/>
    <property type="evidence" value="ECO:0007669"/>
    <property type="project" value="UniProtKB-KW"/>
</dbReference>
<evidence type="ECO:0000256" key="7">
    <source>
        <dbReference type="ARBA" id="ARBA00022692"/>
    </source>
</evidence>
<feature type="transmembrane region" description="Helical" evidence="13">
    <location>
        <begin position="284"/>
        <end position="305"/>
    </location>
</feature>
<dbReference type="InterPro" id="IPR008915">
    <property type="entry name" value="Peptidase_M50"/>
</dbReference>
<evidence type="ECO:0000313" key="15">
    <source>
        <dbReference type="EMBL" id="ABO98722.1"/>
    </source>
</evidence>
<feature type="transmembrane region" description="Helical" evidence="13">
    <location>
        <begin position="404"/>
        <end position="419"/>
    </location>
</feature>
<dbReference type="GO" id="GO:0009416">
    <property type="term" value="P:response to light stimulus"/>
    <property type="evidence" value="ECO:0007669"/>
    <property type="project" value="EnsemblPlants"/>
</dbReference>
<dbReference type="GO" id="GO:0016020">
    <property type="term" value="C:membrane"/>
    <property type="evidence" value="ECO:0007669"/>
    <property type="project" value="UniProtKB-SubCell"/>
</dbReference>
<dbReference type="eggNOG" id="ENOG502QUAP">
    <property type="taxonomic scope" value="Eukaryota"/>
</dbReference>
<evidence type="ECO:0000256" key="13">
    <source>
        <dbReference type="SAM" id="Phobius"/>
    </source>
</evidence>
<dbReference type="PANTHER" id="PTHR31412:SF0">
    <property type="entry name" value="ZINC METALLOPROTEASE EGY1, CHLOROPLASTIC-RELATED"/>
    <property type="match status" value="1"/>
</dbReference>
<evidence type="ECO:0000256" key="5">
    <source>
        <dbReference type="ARBA" id="ARBA00022640"/>
    </source>
</evidence>
<dbReference type="Gramene" id="ABO98722">
    <property type="protein sequence ID" value="ABO98722"/>
    <property type="gene ID" value="OSTLU_2307"/>
</dbReference>
<dbReference type="GO" id="GO:0010207">
    <property type="term" value="P:photosystem II assembly"/>
    <property type="evidence" value="ECO:0007669"/>
    <property type="project" value="EnsemblPlants"/>
</dbReference>
<protein>
    <recommendedName>
        <fullName evidence="14">Peptidase M50 domain-containing protein</fullName>
    </recommendedName>
</protein>
<dbReference type="GO" id="GO:0009658">
    <property type="term" value="P:chloroplast organization"/>
    <property type="evidence" value="ECO:0007669"/>
    <property type="project" value="EnsemblPlants"/>
</dbReference>
<keyword evidence="8" id="KW-0378">Hydrolase</keyword>
<keyword evidence="10 13" id="KW-1133">Transmembrane helix</keyword>
<dbReference type="GO" id="GO:0060359">
    <property type="term" value="P:response to ammonium ion"/>
    <property type="evidence" value="ECO:0007669"/>
    <property type="project" value="EnsemblPlants"/>
</dbReference>
<evidence type="ECO:0000256" key="4">
    <source>
        <dbReference type="ARBA" id="ARBA00022528"/>
    </source>
</evidence>
<dbReference type="CDD" id="cd06160">
    <property type="entry name" value="S2P-M50_like_2"/>
    <property type="match status" value="1"/>
</dbReference>
<dbReference type="GeneID" id="5004459"/>
<dbReference type="HOGENOM" id="CLU_028221_1_0_1"/>
<dbReference type="GO" id="GO:0010027">
    <property type="term" value="P:thylakoid membrane organization"/>
    <property type="evidence" value="ECO:0007669"/>
    <property type="project" value="EnsemblPlants"/>
</dbReference>
<evidence type="ECO:0000256" key="10">
    <source>
        <dbReference type="ARBA" id="ARBA00022989"/>
    </source>
</evidence>
<keyword evidence="16" id="KW-1185">Reference proteome</keyword>
<dbReference type="GO" id="GO:0009959">
    <property type="term" value="P:negative gravitropism"/>
    <property type="evidence" value="ECO:0007669"/>
    <property type="project" value="EnsemblPlants"/>
</dbReference>
<evidence type="ECO:0000256" key="8">
    <source>
        <dbReference type="ARBA" id="ARBA00022801"/>
    </source>
</evidence>
<feature type="non-terminal residue" evidence="15">
    <location>
        <position position="1"/>
    </location>
</feature>
<dbReference type="PANTHER" id="PTHR31412">
    <property type="entry name" value="ZINC METALLOPROTEASE EGY1"/>
    <property type="match status" value="1"/>
</dbReference>
<dbReference type="OrthoDB" id="195057at2759"/>
<name>A4S4F7_OSTLU</name>
<dbReference type="RefSeq" id="XP_001420429.1">
    <property type="nucleotide sequence ID" value="XM_001420392.1"/>
</dbReference>
<evidence type="ECO:0000256" key="11">
    <source>
        <dbReference type="ARBA" id="ARBA00023049"/>
    </source>
</evidence>
<accession>A4S4F7</accession>
<evidence type="ECO:0000313" key="16">
    <source>
        <dbReference type="Proteomes" id="UP000001568"/>
    </source>
</evidence>
<dbReference type="Pfam" id="PF02163">
    <property type="entry name" value="Peptidase_M50"/>
    <property type="match status" value="1"/>
</dbReference>
<feature type="domain" description="Peptidase M50" evidence="14">
    <location>
        <begin position="195"/>
        <end position="352"/>
    </location>
</feature>
<dbReference type="GO" id="GO:0043157">
    <property type="term" value="P:response to cation stress"/>
    <property type="evidence" value="ECO:0007669"/>
    <property type="project" value="EnsemblPlants"/>
</dbReference>
<dbReference type="GO" id="GO:0009507">
    <property type="term" value="C:chloroplast"/>
    <property type="evidence" value="ECO:0007669"/>
    <property type="project" value="UniProtKB-SubCell"/>
</dbReference>
<feature type="non-terminal residue" evidence="15">
    <location>
        <position position="420"/>
    </location>
</feature>
<dbReference type="InterPro" id="IPR044838">
    <property type="entry name" value="EGY1-like"/>
</dbReference>
<evidence type="ECO:0000256" key="1">
    <source>
        <dbReference type="ARBA" id="ARBA00004141"/>
    </source>
</evidence>
<comment type="similarity">
    <text evidence="3">Belongs to the peptidase M50B family.</text>
</comment>
<evidence type="ECO:0000256" key="6">
    <source>
        <dbReference type="ARBA" id="ARBA00022670"/>
    </source>
</evidence>
<evidence type="ECO:0000259" key="14">
    <source>
        <dbReference type="Pfam" id="PF02163"/>
    </source>
</evidence>
<feature type="transmembrane region" description="Helical" evidence="13">
    <location>
        <begin position="358"/>
        <end position="383"/>
    </location>
</feature>
<keyword evidence="5" id="KW-0934">Plastid</keyword>
<sequence length="420" mass="44362">KLVNILESPEEAAIAPKDVERIKKEIFGMQTFYVTAVENLGAEMNGAGVLFKGNLRTERAKVWETVQADLERMFNGEYTAFMLEEPPGEDGPSGDVAIDSKYGPRVSFLIVPSDRAGPSPGTAGWQYLLALALMGLTVGSAVQLGLVAEVSKLPPETMSWLQQAGDVELPEGALPPGLENFDSVAYVESALPVTIGVMAASVGHEVGHQIAAFMRKIKIGIPFLIPNSQLGTFGTLTQIKSTPETRADLFDVAAAGPVAGGMVALNLFVYGLTLSMGGDSPDLIPIPNALFNSSLLLGGISQLFLHAGAKGVMVHPYFIAGWCALTTQALNLLPVGSIDGGRMTQTAFGRRVLGATSLGTYIGLSFGIIASSLALPWAIYIVLTQRTPEFAPKDDVTEVDDGRATLAFALIAVAFLVLLP</sequence>
<gene>
    <name evidence="15" type="ORF">OSTLU_2307</name>
</gene>
<dbReference type="GO" id="GO:0004222">
    <property type="term" value="F:metalloendopeptidase activity"/>
    <property type="evidence" value="ECO:0007669"/>
    <property type="project" value="EnsemblPlants"/>
</dbReference>
<dbReference type="GO" id="GO:0048564">
    <property type="term" value="P:photosystem I assembly"/>
    <property type="evidence" value="ECO:0007669"/>
    <property type="project" value="EnsemblPlants"/>
</dbReference>
<evidence type="ECO:0000256" key="3">
    <source>
        <dbReference type="ARBA" id="ARBA00007931"/>
    </source>
</evidence>
<keyword evidence="9" id="KW-0809">Transit peptide</keyword>
<comment type="subcellular location">
    <subcellularLocation>
        <location evidence="1">Membrane</location>
        <topology evidence="1">Multi-pass membrane protein</topology>
    </subcellularLocation>
    <subcellularLocation>
        <location evidence="2">Plastid</location>
        <location evidence="2">Chloroplast</location>
    </subcellularLocation>
</comment>
<feature type="transmembrane region" description="Helical" evidence="13">
    <location>
        <begin position="317"/>
        <end position="338"/>
    </location>
</feature>
<dbReference type="GO" id="GO:0009723">
    <property type="term" value="P:response to ethylene"/>
    <property type="evidence" value="ECO:0007669"/>
    <property type="project" value="EnsemblPlants"/>
</dbReference>
<dbReference type="KEGG" id="olu:OSTLU_2307"/>
<keyword evidence="11" id="KW-0482">Metalloprotease</keyword>
<dbReference type="STRING" id="436017.A4S4F7"/>
<dbReference type="AlphaFoldDB" id="A4S4F7"/>
<keyword evidence="4" id="KW-0150">Chloroplast</keyword>
<reference evidence="15 16" key="1">
    <citation type="journal article" date="2007" name="Proc. Natl. Acad. Sci. U.S.A.">
        <title>The tiny eukaryote Ostreococcus provides genomic insights into the paradox of plankton speciation.</title>
        <authorList>
            <person name="Palenik B."/>
            <person name="Grimwood J."/>
            <person name="Aerts A."/>
            <person name="Rouze P."/>
            <person name="Salamov A."/>
            <person name="Putnam N."/>
            <person name="Dupont C."/>
            <person name="Jorgensen R."/>
            <person name="Derelle E."/>
            <person name="Rombauts S."/>
            <person name="Zhou K."/>
            <person name="Otillar R."/>
            <person name="Merchant S.S."/>
            <person name="Podell S."/>
            <person name="Gaasterland T."/>
            <person name="Napoli C."/>
            <person name="Gendler K."/>
            <person name="Manuell A."/>
            <person name="Tai V."/>
            <person name="Vallon O."/>
            <person name="Piganeau G."/>
            <person name="Jancek S."/>
            <person name="Heijde M."/>
            <person name="Jabbari K."/>
            <person name="Bowler C."/>
            <person name="Lohr M."/>
            <person name="Robbens S."/>
            <person name="Werner G."/>
            <person name="Dubchak I."/>
            <person name="Pazour G.J."/>
            <person name="Ren Q."/>
            <person name="Paulsen I."/>
            <person name="Delwiche C."/>
            <person name="Schmutz J."/>
            <person name="Rokhsar D."/>
            <person name="Van de Peer Y."/>
            <person name="Moreau H."/>
            <person name="Grigoriev I.V."/>
        </authorList>
    </citation>
    <scope>NUCLEOTIDE SEQUENCE [LARGE SCALE GENOMIC DNA]</scope>
    <source>
        <strain evidence="15 16">CCE9901</strain>
    </source>
</reference>
<evidence type="ECO:0000256" key="12">
    <source>
        <dbReference type="ARBA" id="ARBA00023136"/>
    </source>
</evidence>
<keyword evidence="6" id="KW-0645">Protease</keyword>
<evidence type="ECO:0000256" key="2">
    <source>
        <dbReference type="ARBA" id="ARBA00004229"/>
    </source>
</evidence>
<dbReference type="EMBL" id="CP000591">
    <property type="protein sequence ID" value="ABO98722.1"/>
    <property type="molecule type" value="Genomic_DNA"/>
</dbReference>
<feature type="transmembrane region" description="Helical" evidence="13">
    <location>
        <begin position="249"/>
        <end position="272"/>
    </location>
</feature>
<keyword evidence="12 13" id="KW-0472">Membrane</keyword>
<evidence type="ECO:0000256" key="9">
    <source>
        <dbReference type="ARBA" id="ARBA00022946"/>
    </source>
</evidence>
<keyword evidence="7 13" id="KW-0812">Transmembrane</keyword>
<dbReference type="OMA" id="NAIDPPD"/>
<dbReference type="Proteomes" id="UP000001568">
    <property type="component" value="Chromosome 11"/>
</dbReference>
<organism evidence="15 16">
    <name type="scientific">Ostreococcus lucimarinus (strain CCE9901)</name>
    <dbReference type="NCBI Taxonomy" id="436017"/>
    <lineage>
        <taxon>Eukaryota</taxon>
        <taxon>Viridiplantae</taxon>
        <taxon>Chlorophyta</taxon>
        <taxon>Mamiellophyceae</taxon>
        <taxon>Mamiellales</taxon>
        <taxon>Bathycoccaceae</taxon>
        <taxon>Ostreococcus</taxon>
    </lineage>
</organism>